<reference evidence="2" key="1">
    <citation type="journal article" date="2017" name="Nat. Ecol. Evol.">
        <title>Genome expansion and lineage-specific genetic innovations in the forest pathogenic fungi Armillaria.</title>
        <authorList>
            <person name="Sipos G."/>
            <person name="Prasanna A.N."/>
            <person name="Walter M.C."/>
            <person name="O'Connor E."/>
            <person name="Balint B."/>
            <person name="Krizsan K."/>
            <person name="Kiss B."/>
            <person name="Hess J."/>
            <person name="Varga T."/>
            <person name="Slot J."/>
            <person name="Riley R."/>
            <person name="Boka B."/>
            <person name="Rigling D."/>
            <person name="Barry K."/>
            <person name="Lee J."/>
            <person name="Mihaltcheva S."/>
            <person name="LaButti K."/>
            <person name="Lipzen A."/>
            <person name="Waldron R."/>
            <person name="Moloney N.M."/>
            <person name="Sperisen C."/>
            <person name="Kredics L."/>
            <person name="Vagvoelgyi C."/>
            <person name="Patrignani A."/>
            <person name="Fitzpatrick D."/>
            <person name="Nagy I."/>
            <person name="Doyle S."/>
            <person name="Anderson J.B."/>
            <person name="Grigoriev I.V."/>
            <person name="Gueldener U."/>
            <person name="Muensterkoetter M."/>
            <person name="Nagy L.G."/>
        </authorList>
    </citation>
    <scope>NUCLEOTIDE SEQUENCE [LARGE SCALE GENOMIC DNA]</scope>
    <source>
        <strain evidence="2">C18/9</strain>
    </source>
</reference>
<proteinExistence type="predicted"/>
<dbReference type="OMA" id="LSCIGTH"/>
<accession>A0A284R383</accession>
<dbReference type="Gene3D" id="3.60.130.30">
    <property type="match status" value="1"/>
</dbReference>
<evidence type="ECO:0000313" key="2">
    <source>
        <dbReference type="Proteomes" id="UP000219338"/>
    </source>
</evidence>
<dbReference type="OrthoDB" id="3249298at2759"/>
<dbReference type="STRING" id="47428.A0A284R383"/>
<protein>
    <submittedName>
        <fullName evidence="1">Uncharacterized protein</fullName>
    </submittedName>
</protein>
<name>A0A284R383_ARMOS</name>
<organism evidence="1 2">
    <name type="scientific">Armillaria ostoyae</name>
    <name type="common">Armillaria root rot fungus</name>
    <dbReference type="NCBI Taxonomy" id="47428"/>
    <lineage>
        <taxon>Eukaryota</taxon>
        <taxon>Fungi</taxon>
        <taxon>Dikarya</taxon>
        <taxon>Basidiomycota</taxon>
        <taxon>Agaricomycotina</taxon>
        <taxon>Agaricomycetes</taxon>
        <taxon>Agaricomycetidae</taxon>
        <taxon>Agaricales</taxon>
        <taxon>Marasmiineae</taxon>
        <taxon>Physalacriaceae</taxon>
        <taxon>Armillaria</taxon>
    </lineage>
</organism>
<keyword evidence="2" id="KW-1185">Reference proteome</keyword>
<dbReference type="AlphaFoldDB" id="A0A284R383"/>
<dbReference type="EMBL" id="FUEG01000004">
    <property type="protein sequence ID" value="SJL03176.1"/>
    <property type="molecule type" value="Genomic_DNA"/>
</dbReference>
<gene>
    <name evidence="1" type="ORF">ARMOST_06522</name>
</gene>
<dbReference type="Proteomes" id="UP000219338">
    <property type="component" value="Unassembled WGS sequence"/>
</dbReference>
<evidence type="ECO:0000313" key="1">
    <source>
        <dbReference type="EMBL" id="SJL03176.1"/>
    </source>
</evidence>
<sequence length="344" mass="39601">MARAKRSHHGGRSIAKREQKFQRWILKGGPAKAAETARLHTVFTTTDRVPSEFLKIRQNQATVRKIILQKYPEDPKTLPILEIDNKNFQMNSCDQLKELEATPGLPVVPIIFKLFNEFIPRSVQRGIITRFDALMATKPRYLLRSRNPHSSKRALHVGSWECSMRRPSITAEAQHQKTTTITRLDNLLQYMKRHIFQKIVRAWCRDCPQLVCRSIRAHHRLQRCLKKAYKKRPTLDFGPAFFSIAMKDGSSEHVHLDFSDDIHTMTWIIPIGDWEGGEFCIPQLGIGIPLKPGQVLAIRTWLLAHCNAPITAGRRVVFTCFSEKTVLKHADLHILEKDGYIVFN</sequence>